<dbReference type="RefSeq" id="WP_280558424.1">
    <property type="nucleotide sequence ID" value="NZ_MUBX01000008.1"/>
</dbReference>
<dbReference type="Pfam" id="PF01370">
    <property type="entry name" value="Epimerase"/>
    <property type="match status" value="1"/>
</dbReference>
<dbReference type="PANTHER" id="PTHR43245:SF13">
    <property type="entry name" value="UDP-D-APIOSE_UDP-D-XYLOSE SYNTHASE 2"/>
    <property type="match status" value="1"/>
</dbReference>
<reference evidence="2" key="1">
    <citation type="submission" date="2019-11" db="EMBL/GenBank/DDBJ databases">
        <title>Characterization of Clostridium perfringens isolates from swine manure treated agricultural soils.</title>
        <authorList>
            <person name="Wushke S.T."/>
        </authorList>
    </citation>
    <scope>NUCLEOTIDE SEQUENCE</scope>
    <source>
        <strain evidence="2">X26</strain>
    </source>
</reference>
<proteinExistence type="predicted"/>
<evidence type="ECO:0000259" key="1">
    <source>
        <dbReference type="Pfam" id="PF01370"/>
    </source>
</evidence>
<feature type="domain" description="NAD-dependent epimerase/dehydratase" evidence="1">
    <location>
        <begin position="3"/>
        <end position="226"/>
    </location>
</feature>
<dbReference type="Gene3D" id="3.40.50.720">
    <property type="entry name" value="NAD(P)-binding Rossmann-like Domain"/>
    <property type="match status" value="1"/>
</dbReference>
<dbReference type="InterPro" id="IPR001509">
    <property type="entry name" value="Epimerase_deHydtase"/>
</dbReference>
<dbReference type="SUPFAM" id="SSF51735">
    <property type="entry name" value="NAD(P)-binding Rossmann-fold domains"/>
    <property type="match status" value="1"/>
</dbReference>
<dbReference type="InterPro" id="IPR036291">
    <property type="entry name" value="NAD(P)-bd_dom_sf"/>
</dbReference>
<dbReference type="EMBL" id="WNVC01000017">
    <property type="protein sequence ID" value="MDZ4998774.1"/>
    <property type="molecule type" value="Genomic_DNA"/>
</dbReference>
<accession>A0AAW9I6J4</accession>
<evidence type="ECO:0000313" key="2">
    <source>
        <dbReference type="EMBL" id="MDZ4998774.1"/>
    </source>
</evidence>
<dbReference type="InterPro" id="IPR050177">
    <property type="entry name" value="Lipid_A_modif_metabolic_enz"/>
</dbReference>
<organism evidence="2 3">
    <name type="scientific">Clostridium perfringens</name>
    <dbReference type="NCBI Taxonomy" id="1502"/>
    <lineage>
        <taxon>Bacteria</taxon>
        <taxon>Bacillati</taxon>
        <taxon>Bacillota</taxon>
        <taxon>Clostridia</taxon>
        <taxon>Eubacteriales</taxon>
        <taxon>Clostridiaceae</taxon>
        <taxon>Clostridium</taxon>
    </lineage>
</organism>
<evidence type="ECO:0000313" key="3">
    <source>
        <dbReference type="Proteomes" id="UP001291306"/>
    </source>
</evidence>
<dbReference type="AlphaFoldDB" id="A0AAW9I6J4"/>
<name>A0AAW9I6J4_CLOPF</name>
<dbReference type="PANTHER" id="PTHR43245">
    <property type="entry name" value="BIFUNCTIONAL POLYMYXIN RESISTANCE PROTEIN ARNA"/>
    <property type="match status" value="1"/>
</dbReference>
<gene>
    <name evidence="2" type="ORF">GNF79_06600</name>
</gene>
<protein>
    <submittedName>
        <fullName evidence="2">NAD-dependent epimerase/dehydratase family protein</fullName>
    </submittedName>
</protein>
<comment type="caution">
    <text evidence="2">The sequence shown here is derived from an EMBL/GenBank/DDBJ whole genome shotgun (WGS) entry which is preliminary data.</text>
</comment>
<dbReference type="Proteomes" id="UP001291306">
    <property type="component" value="Unassembled WGS sequence"/>
</dbReference>
<sequence length="316" mass="35551">MKILVTGAGGWLGSELTERLLEQGNDVRALVLFTSNKLKKLKDEYLNNLEIIEGDICDNEILSQSLSDVDIVYHLAAKVHYMPKNKAEEDEFLKINTIASEKIFKLSLKNNIKRVIFYSSVSVYGESDNIVTTSTKKQPVTPYAKSKFMAEEIGLNLFKEKGLPITIIEPVTVYGGDDVGNFEKLKSLINKGIVARFGDGNNKKTIIYYKDLISMTVNIANDKNAIGKVIICGTESISLNKIIDVLKDSSGKKVITLKFNNLLTKLIVKTLNFIRLSLTRKIARQIVVLSSNNEYSLESSEIYVDKYTSFREYYCN</sequence>